<organism evidence="2 3">
    <name type="scientific">Williamsia phyllosphaerae</name>
    <dbReference type="NCBI Taxonomy" id="885042"/>
    <lineage>
        <taxon>Bacteria</taxon>
        <taxon>Bacillati</taxon>
        <taxon>Actinomycetota</taxon>
        <taxon>Actinomycetes</taxon>
        <taxon>Mycobacteriales</taxon>
        <taxon>Nocardiaceae</taxon>
        <taxon>Williamsia</taxon>
    </lineage>
</organism>
<evidence type="ECO:0000256" key="1">
    <source>
        <dbReference type="SAM" id="Phobius"/>
    </source>
</evidence>
<dbReference type="EMBL" id="BMCS01000001">
    <property type="protein sequence ID" value="GGF11317.1"/>
    <property type="molecule type" value="Genomic_DNA"/>
</dbReference>
<feature type="transmembrane region" description="Helical" evidence="1">
    <location>
        <begin position="137"/>
        <end position="155"/>
    </location>
</feature>
<protein>
    <submittedName>
        <fullName evidence="2">Uncharacterized protein</fullName>
    </submittedName>
</protein>
<feature type="transmembrane region" description="Helical" evidence="1">
    <location>
        <begin position="73"/>
        <end position="94"/>
    </location>
</feature>
<sequence>MSTTTATRSSIRTLGGFAVLAGAGSILSIISLIGPTWLFSPAQPAAGVPEMSLDFATLGDITASSPSTVQSSYFGWLGWTLVIVTIAAAAAAIVTRIRLLAAAEGVIALVALVVTVFAVKGPLSWGGFYDAIPNMRIGGYLITIGLVLIIAHAAGTSRRSRA</sequence>
<evidence type="ECO:0000313" key="2">
    <source>
        <dbReference type="EMBL" id="GGF11317.1"/>
    </source>
</evidence>
<keyword evidence="1" id="KW-0472">Membrane</keyword>
<accession>A0ABQ1U7X8</accession>
<gene>
    <name evidence="2" type="ORF">GCM10007298_04140</name>
</gene>
<name>A0ABQ1U7X8_9NOCA</name>
<comment type="caution">
    <text evidence="2">The sequence shown here is derived from an EMBL/GenBank/DDBJ whole genome shotgun (WGS) entry which is preliminary data.</text>
</comment>
<evidence type="ECO:0000313" key="3">
    <source>
        <dbReference type="Proteomes" id="UP000632454"/>
    </source>
</evidence>
<dbReference type="RefSeq" id="WP_188486461.1">
    <property type="nucleotide sequence ID" value="NZ_BMCS01000001.1"/>
</dbReference>
<dbReference type="Proteomes" id="UP000632454">
    <property type="component" value="Unassembled WGS sequence"/>
</dbReference>
<feature type="transmembrane region" description="Helical" evidence="1">
    <location>
        <begin position="106"/>
        <end position="125"/>
    </location>
</feature>
<proteinExistence type="predicted"/>
<feature type="transmembrane region" description="Helical" evidence="1">
    <location>
        <begin position="12"/>
        <end position="34"/>
    </location>
</feature>
<keyword evidence="1" id="KW-1133">Transmembrane helix</keyword>
<keyword evidence="3" id="KW-1185">Reference proteome</keyword>
<reference evidence="3" key="1">
    <citation type="journal article" date="2019" name="Int. J. Syst. Evol. Microbiol.">
        <title>The Global Catalogue of Microorganisms (GCM) 10K type strain sequencing project: providing services to taxonomists for standard genome sequencing and annotation.</title>
        <authorList>
            <consortium name="The Broad Institute Genomics Platform"/>
            <consortium name="The Broad Institute Genome Sequencing Center for Infectious Disease"/>
            <person name="Wu L."/>
            <person name="Ma J."/>
        </authorList>
    </citation>
    <scope>NUCLEOTIDE SEQUENCE [LARGE SCALE GENOMIC DNA]</scope>
    <source>
        <strain evidence="3">CCM 7855</strain>
    </source>
</reference>
<keyword evidence="1" id="KW-0812">Transmembrane</keyword>